<comment type="function">
    <text evidence="3">Inhibits all the catalytic activities of DNA gyrase by preventing its interaction with DNA. Acts by binding directly to the C-terminal domain of GyrB, which probably disrupts DNA binding by the gyrase.</text>
</comment>
<keyword evidence="2 3" id="KW-0862">Zinc</keyword>
<dbReference type="HAMAP" id="MF_00649">
    <property type="entry name" value="DNA_gyrase_inhibitor_YacG"/>
    <property type="match status" value="1"/>
</dbReference>
<sequence length="81" mass="8721">MNDKAPQVVPLPQARRSKGGCPICRRAPTTEHRPFCSARCAEIDLGRWFTGAYRVPTDEPPLSGDDGTYGDGGVDGEGDDE</sequence>
<proteinExistence type="inferred from homology"/>
<feature type="region of interest" description="Disordered" evidence="4">
    <location>
        <begin position="54"/>
        <end position="81"/>
    </location>
</feature>
<feature type="binding site" evidence="3">
    <location>
        <position position="40"/>
    </location>
    <ligand>
        <name>Zn(2+)</name>
        <dbReference type="ChEBI" id="CHEBI:29105"/>
    </ligand>
</feature>
<feature type="binding site" evidence="3">
    <location>
        <position position="36"/>
    </location>
    <ligand>
        <name>Zn(2+)</name>
        <dbReference type="ChEBI" id="CHEBI:29105"/>
    </ligand>
</feature>
<accession>A0A839SVQ0</accession>
<comment type="similarity">
    <text evidence="3">Belongs to the DNA gyrase inhibitor YacG family.</text>
</comment>
<evidence type="ECO:0000256" key="1">
    <source>
        <dbReference type="ARBA" id="ARBA00022723"/>
    </source>
</evidence>
<feature type="binding site" evidence="3">
    <location>
        <position position="21"/>
    </location>
    <ligand>
        <name>Zn(2+)</name>
        <dbReference type="ChEBI" id="CHEBI:29105"/>
    </ligand>
</feature>
<name>A0A839SVQ0_9PROT</name>
<dbReference type="GO" id="GO:0008657">
    <property type="term" value="F:DNA topoisomerase type II (double strand cut, ATP-hydrolyzing) inhibitor activity"/>
    <property type="evidence" value="ECO:0007669"/>
    <property type="project" value="UniProtKB-UniRule"/>
</dbReference>
<dbReference type="GO" id="GO:0008270">
    <property type="term" value="F:zinc ion binding"/>
    <property type="evidence" value="ECO:0007669"/>
    <property type="project" value="UniProtKB-UniRule"/>
</dbReference>
<keyword evidence="1 3" id="KW-0479">Metal-binding</keyword>
<dbReference type="SUPFAM" id="SSF57716">
    <property type="entry name" value="Glucocorticoid receptor-like (DNA-binding domain)"/>
    <property type="match status" value="1"/>
</dbReference>
<dbReference type="GO" id="GO:0006355">
    <property type="term" value="P:regulation of DNA-templated transcription"/>
    <property type="evidence" value="ECO:0007669"/>
    <property type="project" value="InterPro"/>
</dbReference>
<dbReference type="PANTHER" id="PTHR36150:SF1">
    <property type="entry name" value="DNA GYRASE INHIBITOR YACG"/>
    <property type="match status" value="1"/>
</dbReference>
<evidence type="ECO:0000313" key="6">
    <source>
        <dbReference type="Proteomes" id="UP000581135"/>
    </source>
</evidence>
<comment type="cofactor">
    <cofactor evidence="3">
        <name>Zn(2+)</name>
        <dbReference type="ChEBI" id="CHEBI:29105"/>
    </cofactor>
    <text evidence="3">Binds 1 zinc ion.</text>
</comment>
<dbReference type="RefSeq" id="WP_183417705.1">
    <property type="nucleotide sequence ID" value="NZ_JACHXA010000011.1"/>
</dbReference>
<dbReference type="AlphaFoldDB" id="A0A839SVQ0"/>
<evidence type="ECO:0000256" key="2">
    <source>
        <dbReference type="ARBA" id="ARBA00022833"/>
    </source>
</evidence>
<keyword evidence="6" id="KW-1185">Reference proteome</keyword>
<gene>
    <name evidence="3" type="primary">yacG</name>
    <name evidence="5" type="ORF">FHR98_003192</name>
</gene>
<evidence type="ECO:0000313" key="5">
    <source>
        <dbReference type="EMBL" id="MBB3066881.1"/>
    </source>
</evidence>
<dbReference type="Pfam" id="PF03884">
    <property type="entry name" value="YacG"/>
    <property type="match status" value="1"/>
</dbReference>
<comment type="caution">
    <text evidence="5">The sequence shown here is derived from an EMBL/GenBank/DDBJ whole genome shotgun (WGS) entry which is preliminary data.</text>
</comment>
<dbReference type="Gene3D" id="3.30.50.10">
    <property type="entry name" value="Erythroid Transcription Factor GATA-1, subunit A"/>
    <property type="match status" value="1"/>
</dbReference>
<protein>
    <recommendedName>
        <fullName evidence="3">DNA gyrase inhibitor YacG</fullName>
    </recommendedName>
</protein>
<evidence type="ECO:0000256" key="3">
    <source>
        <dbReference type="HAMAP-Rule" id="MF_00649"/>
    </source>
</evidence>
<organism evidence="5 6">
    <name type="scientific">Limibacillus halophilus</name>
    <dbReference type="NCBI Taxonomy" id="1579333"/>
    <lineage>
        <taxon>Bacteria</taxon>
        <taxon>Pseudomonadati</taxon>
        <taxon>Pseudomonadota</taxon>
        <taxon>Alphaproteobacteria</taxon>
        <taxon>Rhodospirillales</taxon>
        <taxon>Rhodovibrionaceae</taxon>
        <taxon>Limibacillus</taxon>
    </lineage>
</organism>
<dbReference type="PANTHER" id="PTHR36150">
    <property type="entry name" value="DNA GYRASE INHIBITOR YACG"/>
    <property type="match status" value="1"/>
</dbReference>
<evidence type="ECO:0000256" key="4">
    <source>
        <dbReference type="SAM" id="MobiDB-lite"/>
    </source>
</evidence>
<dbReference type="Proteomes" id="UP000581135">
    <property type="component" value="Unassembled WGS sequence"/>
</dbReference>
<comment type="subunit">
    <text evidence="3">Interacts with GyrB.</text>
</comment>
<dbReference type="EMBL" id="JACHXA010000011">
    <property type="protein sequence ID" value="MBB3066881.1"/>
    <property type="molecule type" value="Genomic_DNA"/>
</dbReference>
<reference evidence="5 6" key="1">
    <citation type="submission" date="2020-08" db="EMBL/GenBank/DDBJ databases">
        <title>Genomic Encyclopedia of Type Strains, Phase III (KMG-III): the genomes of soil and plant-associated and newly described type strains.</title>
        <authorList>
            <person name="Whitman W."/>
        </authorList>
    </citation>
    <scope>NUCLEOTIDE SEQUENCE [LARGE SCALE GENOMIC DNA]</scope>
    <source>
        <strain evidence="5 6">CECT 8803</strain>
    </source>
</reference>
<feature type="binding site" evidence="3">
    <location>
        <position position="24"/>
    </location>
    <ligand>
        <name>Zn(2+)</name>
        <dbReference type="ChEBI" id="CHEBI:29105"/>
    </ligand>
</feature>
<dbReference type="InterPro" id="IPR013088">
    <property type="entry name" value="Znf_NHR/GATA"/>
</dbReference>
<dbReference type="InterPro" id="IPR005584">
    <property type="entry name" value="DNA_gyrase_inhibitor_YacG"/>
</dbReference>